<protein>
    <recommendedName>
        <fullName evidence="10">Syntaxin 6/10/61 N-terminal domain-containing protein</fullName>
    </recommendedName>
</protein>
<comment type="caution">
    <text evidence="11">The sequence shown here is derived from an EMBL/GenBank/DDBJ whole genome shotgun (WGS) entry which is preliminary data.</text>
</comment>
<reference evidence="11" key="1">
    <citation type="journal article" date="2023" name="GigaByte">
        <title>Genome assembly of the bearded iris, Iris pallida Lam.</title>
        <authorList>
            <person name="Bruccoleri R.E."/>
            <person name="Oakeley E.J."/>
            <person name="Faust A.M.E."/>
            <person name="Altorfer M."/>
            <person name="Dessus-Babus S."/>
            <person name="Burckhardt D."/>
            <person name="Oertli M."/>
            <person name="Naumann U."/>
            <person name="Petersen F."/>
            <person name="Wong J."/>
        </authorList>
    </citation>
    <scope>NUCLEOTIDE SEQUENCE</scope>
    <source>
        <strain evidence="11">GSM-AAB239-AS_SAM_17_03QT</strain>
    </source>
</reference>
<accession>A0AAX6H024</accession>
<keyword evidence="7 9" id="KW-0472">Membrane</keyword>
<proteinExistence type="inferred from homology"/>
<dbReference type="GO" id="GO:0015031">
    <property type="term" value="P:protein transport"/>
    <property type="evidence" value="ECO:0007669"/>
    <property type="project" value="UniProtKB-KW"/>
</dbReference>
<evidence type="ECO:0000256" key="4">
    <source>
        <dbReference type="ARBA" id="ARBA00022927"/>
    </source>
</evidence>
<dbReference type="SUPFAM" id="SSF47661">
    <property type="entry name" value="t-snare proteins"/>
    <property type="match status" value="1"/>
</dbReference>
<name>A0AAX6H024_IRIPA</name>
<dbReference type="CDD" id="cd21442">
    <property type="entry name" value="SNARE_NTD_STX6-like"/>
    <property type="match status" value="1"/>
</dbReference>
<dbReference type="InterPro" id="IPR015260">
    <property type="entry name" value="Syntaxin-6/10/61_N"/>
</dbReference>
<sequence>MAVISSFDQWKKDAFFSAAEEVQESADTMESVYRMWIRERNDGLESEISDELMRELHTCLGTAKWQLEEFERAVGLNHENYPQEENKITRHRAFVAAIRNQICCIEKTMNDSLLAEGKQPLRWVQLDEDERDEFETFLSSAPPPKPLPEFKDKFVDRESVRGFKETVTINKDAKYVVEVAAKKSSTNNDVKMVQEENSNVQRRTGDSPEWKIVIADEEDMQKKLAAARPETRNRSSSLCGFLRGVESTARLKWSRNSLWKAKREEHTQSRQGFFSYLGLKGINPFAQGINGSSERGKEDTKGTNTQQITGRFGGLQRNLHGSQSNVQFGRSLRITLLLVLTIFLIVPFVLYSS</sequence>
<organism evidence="11 12">
    <name type="scientific">Iris pallida</name>
    <name type="common">Sweet iris</name>
    <dbReference type="NCBI Taxonomy" id="29817"/>
    <lineage>
        <taxon>Eukaryota</taxon>
        <taxon>Viridiplantae</taxon>
        <taxon>Streptophyta</taxon>
        <taxon>Embryophyta</taxon>
        <taxon>Tracheophyta</taxon>
        <taxon>Spermatophyta</taxon>
        <taxon>Magnoliopsida</taxon>
        <taxon>Liliopsida</taxon>
        <taxon>Asparagales</taxon>
        <taxon>Iridaceae</taxon>
        <taxon>Iridoideae</taxon>
        <taxon>Irideae</taxon>
        <taxon>Iris</taxon>
    </lineage>
</organism>
<evidence type="ECO:0000313" key="11">
    <source>
        <dbReference type="EMBL" id="KAJ6834162.1"/>
    </source>
</evidence>
<comment type="subcellular location">
    <subcellularLocation>
        <location evidence="8">Golgi apparatus</location>
        <location evidence="8">trans-Golgi network membrane</location>
        <topology evidence="8">Single-pass type IV membrane protein</topology>
    </subcellularLocation>
</comment>
<evidence type="ECO:0000313" key="12">
    <source>
        <dbReference type="Proteomes" id="UP001140949"/>
    </source>
</evidence>
<keyword evidence="12" id="KW-1185">Reference proteome</keyword>
<keyword evidence="4" id="KW-0653">Protein transport</keyword>
<comment type="similarity">
    <text evidence="1">Belongs to the syntaxin family.</text>
</comment>
<keyword evidence="6" id="KW-0333">Golgi apparatus</keyword>
<gene>
    <name evidence="11" type="ORF">M6B38_335965</name>
</gene>
<dbReference type="AlphaFoldDB" id="A0AAX6H024"/>
<dbReference type="GO" id="GO:0048193">
    <property type="term" value="P:Golgi vesicle transport"/>
    <property type="evidence" value="ECO:0007669"/>
    <property type="project" value="InterPro"/>
</dbReference>
<evidence type="ECO:0000256" key="3">
    <source>
        <dbReference type="ARBA" id="ARBA00022692"/>
    </source>
</evidence>
<dbReference type="GO" id="GO:0005794">
    <property type="term" value="C:Golgi apparatus"/>
    <property type="evidence" value="ECO:0007669"/>
    <property type="project" value="UniProtKB-SubCell"/>
</dbReference>
<keyword evidence="3 9" id="KW-0812">Transmembrane</keyword>
<evidence type="ECO:0000256" key="8">
    <source>
        <dbReference type="ARBA" id="ARBA00037801"/>
    </source>
</evidence>
<evidence type="ECO:0000256" key="5">
    <source>
        <dbReference type="ARBA" id="ARBA00022989"/>
    </source>
</evidence>
<evidence type="ECO:0000256" key="1">
    <source>
        <dbReference type="ARBA" id="ARBA00009063"/>
    </source>
</evidence>
<dbReference type="GO" id="GO:0016020">
    <property type="term" value="C:membrane"/>
    <property type="evidence" value="ECO:0007669"/>
    <property type="project" value="InterPro"/>
</dbReference>
<dbReference type="Gene3D" id="1.20.58.90">
    <property type="match status" value="1"/>
</dbReference>
<feature type="transmembrane region" description="Helical" evidence="9">
    <location>
        <begin position="332"/>
        <end position="351"/>
    </location>
</feature>
<dbReference type="PANTHER" id="PTHR34949">
    <property type="entry name" value="OS05G0443700 PROTEIN"/>
    <property type="match status" value="1"/>
</dbReference>
<evidence type="ECO:0000259" key="10">
    <source>
        <dbReference type="Pfam" id="PF09177"/>
    </source>
</evidence>
<evidence type="ECO:0000256" key="9">
    <source>
        <dbReference type="SAM" id="Phobius"/>
    </source>
</evidence>
<reference evidence="11" key="2">
    <citation type="submission" date="2023-04" db="EMBL/GenBank/DDBJ databases">
        <authorList>
            <person name="Bruccoleri R.E."/>
            <person name="Oakeley E.J."/>
            <person name="Faust A.-M."/>
            <person name="Dessus-Babus S."/>
            <person name="Altorfer M."/>
            <person name="Burckhardt D."/>
            <person name="Oertli M."/>
            <person name="Naumann U."/>
            <person name="Petersen F."/>
            <person name="Wong J."/>
        </authorList>
    </citation>
    <scope>NUCLEOTIDE SEQUENCE</scope>
    <source>
        <strain evidence="11">GSM-AAB239-AS_SAM_17_03QT</strain>
        <tissue evidence="11">Leaf</tissue>
    </source>
</reference>
<dbReference type="EMBL" id="JANAVB010014600">
    <property type="protein sequence ID" value="KAJ6834162.1"/>
    <property type="molecule type" value="Genomic_DNA"/>
</dbReference>
<evidence type="ECO:0000256" key="6">
    <source>
        <dbReference type="ARBA" id="ARBA00023034"/>
    </source>
</evidence>
<evidence type="ECO:0000256" key="7">
    <source>
        <dbReference type="ARBA" id="ARBA00023136"/>
    </source>
</evidence>
<dbReference type="InterPro" id="IPR010989">
    <property type="entry name" value="SNARE"/>
</dbReference>
<evidence type="ECO:0000256" key="2">
    <source>
        <dbReference type="ARBA" id="ARBA00022448"/>
    </source>
</evidence>
<keyword evidence="2" id="KW-0813">Transport</keyword>
<dbReference type="PANTHER" id="PTHR34949:SF3">
    <property type="entry name" value="OS08G0244100 PROTEIN"/>
    <property type="match status" value="1"/>
</dbReference>
<dbReference type="Pfam" id="PF09177">
    <property type="entry name" value="STX6_10_61_N"/>
    <property type="match status" value="1"/>
</dbReference>
<dbReference type="FunFam" id="1.20.58.90:FF:000004">
    <property type="entry name" value="Syntaxin 10"/>
    <property type="match status" value="1"/>
</dbReference>
<dbReference type="Proteomes" id="UP001140949">
    <property type="component" value="Unassembled WGS sequence"/>
</dbReference>
<keyword evidence="5 9" id="KW-1133">Transmembrane helix</keyword>
<feature type="domain" description="Syntaxin 6/10/61 N-terminal" evidence="10">
    <location>
        <begin position="13"/>
        <end position="105"/>
    </location>
</feature>